<dbReference type="EMBL" id="CACVAR010000201">
    <property type="protein sequence ID" value="CAA6810551.1"/>
    <property type="molecule type" value="Genomic_DNA"/>
</dbReference>
<sequence>MVAEIMIEEYKKMMPELRLRADMSDGDKDKEAAFYTIRKTKTPHILFELAFMDTWEPDCRMLMEEEDRFAEAIFEGIKVLSKKFK</sequence>
<accession>A0A6S6STQ3</accession>
<protein>
    <recommendedName>
        <fullName evidence="1">MurNAc-LAA domain-containing protein</fullName>
    </recommendedName>
</protein>
<dbReference type="InterPro" id="IPR002508">
    <property type="entry name" value="MurNAc-LAA_cat"/>
</dbReference>
<dbReference type="GO" id="GO:0009253">
    <property type="term" value="P:peptidoglycan catabolic process"/>
    <property type="evidence" value="ECO:0007669"/>
    <property type="project" value="InterPro"/>
</dbReference>
<evidence type="ECO:0000313" key="2">
    <source>
        <dbReference type="EMBL" id="CAA6810551.1"/>
    </source>
</evidence>
<organism evidence="2">
    <name type="scientific">uncultured Sulfurovum sp</name>
    <dbReference type="NCBI Taxonomy" id="269237"/>
    <lineage>
        <taxon>Bacteria</taxon>
        <taxon>Pseudomonadati</taxon>
        <taxon>Campylobacterota</taxon>
        <taxon>Epsilonproteobacteria</taxon>
        <taxon>Campylobacterales</taxon>
        <taxon>Sulfurovaceae</taxon>
        <taxon>Sulfurovum</taxon>
        <taxon>environmental samples</taxon>
    </lineage>
</organism>
<evidence type="ECO:0000259" key="1">
    <source>
        <dbReference type="Pfam" id="PF01520"/>
    </source>
</evidence>
<dbReference type="SUPFAM" id="SSF53187">
    <property type="entry name" value="Zn-dependent exopeptidases"/>
    <property type="match status" value="1"/>
</dbReference>
<gene>
    <name evidence="2" type="ORF">HELGO_WM16098</name>
</gene>
<proteinExistence type="predicted"/>
<dbReference type="Pfam" id="PF01520">
    <property type="entry name" value="Amidase_3"/>
    <property type="match status" value="1"/>
</dbReference>
<name>A0A6S6STQ3_9BACT</name>
<reference evidence="2" key="1">
    <citation type="submission" date="2020-01" db="EMBL/GenBank/DDBJ databases">
        <authorList>
            <person name="Meier V. D."/>
            <person name="Meier V D."/>
        </authorList>
    </citation>
    <scope>NUCLEOTIDE SEQUENCE</scope>
    <source>
        <strain evidence="2">HLG_WM_MAG_03</strain>
    </source>
</reference>
<dbReference type="AlphaFoldDB" id="A0A6S6STQ3"/>
<feature type="domain" description="MurNAc-LAA" evidence="1">
    <location>
        <begin position="27"/>
        <end position="78"/>
    </location>
</feature>
<dbReference type="Gene3D" id="3.40.630.40">
    <property type="entry name" value="Zn-dependent exopeptidases"/>
    <property type="match status" value="1"/>
</dbReference>
<dbReference type="GO" id="GO:0008745">
    <property type="term" value="F:N-acetylmuramoyl-L-alanine amidase activity"/>
    <property type="evidence" value="ECO:0007669"/>
    <property type="project" value="InterPro"/>
</dbReference>